<evidence type="ECO:0000313" key="7">
    <source>
        <dbReference type="Proteomes" id="UP001610861"/>
    </source>
</evidence>
<keyword evidence="3" id="KW-0804">Transcription</keyword>
<name>A0ABW7QAD2_9MICO</name>
<reference evidence="6 7" key="1">
    <citation type="submission" date="2024-09" db="EMBL/GenBank/DDBJ databases">
        <authorList>
            <person name="Pan X."/>
        </authorList>
    </citation>
    <scope>NUCLEOTIDE SEQUENCE [LARGE SCALE GENOMIC DNA]</scope>
    <source>
        <strain evidence="6 7">B2969</strain>
    </source>
</reference>
<keyword evidence="7" id="KW-1185">Reference proteome</keyword>
<evidence type="ECO:0000256" key="2">
    <source>
        <dbReference type="ARBA" id="ARBA00023125"/>
    </source>
</evidence>
<organism evidence="6 7">
    <name type="scientific">Microbacterium alkaliflavum</name>
    <dbReference type="NCBI Taxonomy" id="3248839"/>
    <lineage>
        <taxon>Bacteria</taxon>
        <taxon>Bacillati</taxon>
        <taxon>Actinomycetota</taxon>
        <taxon>Actinomycetes</taxon>
        <taxon>Micrococcales</taxon>
        <taxon>Microbacteriaceae</taxon>
        <taxon>Microbacterium</taxon>
    </lineage>
</organism>
<dbReference type="Pfam" id="PF00440">
    <property type="entry name" value="TetR_N"/>
    <property type="match status" value="1"/>
</dbReference>
<feature type="domain" description="HTH tetR-type" evidence="5">
    <location>
        <begin position="20"/>
        <end position="80"/>
    </location>
</feature>
<dbReference type="EMBL" id="JBIQWL010000006">
    <property type="protein sequence ID" value="MFH8251855.1"/>
    <property type="molecule type" value="Genomic_DNA"/>
</dbReference>
<dbReference type="PANTHER" id="PTHR30055">
    <property type="entry name" value="HTH-TYPE TRANSCRIPTIONAL REGULATOR RUTR"/>
    <property type="match status" value="1"/>
</dbReference>
<dbReference type="RefSeq" id="WP_397557305.1">
    <property type="nucleotide sequence ID" value="NZ_JBIQWL010000006.1"/>
</dbReference>
<evidence type="ECO:0000256" key="4">
    <source>
        <dbReference type="PROSITE-ProRule" id="PRU00335"/>
    </source>
</evidence>
<dbReference type="Gene3D" id="1.10.10.60">
    <property type="entry name" value="Homeodomain-like"/>
    <property type="match status" value="1"/>
</dbReference>
<dbReference type="InterPro" id="IPR001647">
    <property type="entry name" value="HTH_TetR"/>
</dbReference>
<dbReference type="InterPro" id="IPR009057">
    <property type="entry name" value="Homeodomain-like_sf"/>
</dbReference>
<dbReference type="PRINTS" id="PR00455">
    <property type="entry name" value="HTHTETR"/>
</dbReference>
<sequence>MSAPTAAETSAAAPRRGRPGYDRAQILEISVELFNEQGYDATSVSDLAARLGLTKSALYHHFDSKEQLLAEALDDALGALEGVLEEPAATTGSPAERLDAVLRSAVRVLSDRLPTVTLLLRVRGNSPSERAALDRRRAFDQRVTALVREAQDAGLVRDDIDGAVTTRLVFGMINSLVEWYRPTGQIDRDRLAHDIVTIALDGMRTR</sequence>
<dbReference type="Pfam" id="PF17932">
    <property type="entry name" value="TetR_C_24"/>
    <property type="match status" value="1"/>
</dbReference>
<dbReference type="InterPro" id="IPR050109">
    <property type="entry name" value="HTH-type_TetR-like_transc_reg"/>
</dbReference>
<feature type="DNA-binding region" description="H-T-H motif" evidence="4">
    <location>
        <begin position="43"/>
        <end position="62"/>
    </location>
</feature>
<dbReference type="InterPro" id="IPR041490">
    <property type="entry name" value="KstR2_TetR_C"/>
</dbReference>
<dbReference type="Proteomes" id="UP001610861">
    <property type="component" value="Unassembled WGS sequence"/>
</dbReference>
<keyword evidence="2 4" id="KW-0238">DNA-binding</keyword>
<dbReference type="InterPro" id="IPR036271">
    <property type="entry name" value="Tet_transcr_reg_TetR-rel_C_sf"/>
</dbReference>
<dbReference type="PROSITE" id="PS50977">
    <property type="entry name" value="HTH_TETR_2"/>
    <property type="match status" value="1"/>
</dbReference>
<dbReference type="SUPFAM" id="SSF46689">
    <property type="entry name" value="Homeodomain-like"/>
    <property type="match status" value="1"/>
</dbReference>
<comment type="caution">
    <text evidence="6">The sequence shown here is derived from an EMBL/GenBank/DDBJ whole genome shotgun (WGS) entry which is preliminary data.</text>
</comment>
<accession>A0ABW7QAD2</accession>
<evidence type="ECO:0000259" key="5">
    <source>
        <dbReference type="PROSITE" id="PS50977"/>
    </source>
</evidence>
<dbReference type="SUPFAM" id="SSF48498">
    <property type="entry name" value="Tetracyclin repressor-like, C-terminal domain"/>
    <property type="match status" value="1"/>
</dbReference>
<keyword evidence="1" id="KW-0805">Transcription regulation</keyword>
<evidence type="ECO:0000256" key="1">
    <source>
        <dbReference type="ARBA" id="ARBA00023015"/>
    </source>
</evidence>
<proteinExistence type="predicted"/>
<dbReference type="PANTHER" id="PTHR30055:SF234">
    <property type="entry name" value="HTH-TYPE TRANSCRIPTIONAL REGULATOR BETI"/>
    <property type="match status" value="1"/>
</dbReference>
<evidence type="ECO:0000313" key="6">
    <source>
        <dbReference type="EMBL" id="MFH8251855.1"/>
    </source>
</evidence>
<protein>
    <submittedName>
        <fullName evidence="6">TetR/AcrR family transcriptional regulator</fullName>
    </submittedName>
</protein>
<dbReference type="Gene3D" id="1.10.357.10">
    <property type="entry name" value="Tetracycline Repressor, domain 2"/>
    <property type="match status" value="1"/>
</dbReference>
<gene>
    <name evidence="6" type="ORF">ACH3VR_15925</name>
</gene>
<evidence type="ECO:0000256" key="3">
    <source>
        <dbReference type="ARBA" id="ARBA00023163"/>
    </source>
</evidence>